<dbReference type="Gene3D" id="2.30.130.40">
    <property type="entry name" value="LON domain-like"/>
    <property type="match status" value="1"/>
</dbReference>
<dbReference type="EMBL" id="CANL01000036">
    <property type="protein sequence ID" value="CCM64543.1"/>
    <property type="molecule type" value="Genomic_DNA"/>
</dbReference>
<dbReference type="PROSITE" id="PS51787">
    <property type="entry name" value="LON_N"/>
    <property type="match status" value="1"/>
</dbReference>
<dbReference type="STRING" id="1229780.BN381_410012"/>
<dbReference type="InterPro" id="IPR015947">
    <property type="entry name" value="PUA-like_sf"/>
</dbReference>
<name>R4Z1D9_9ACTN</name>
<organism evidence="2 3">
    <name type="scientific">Candidatus Neomicrothrix parvicella RN1</name>
    <dbReference type="NCBI Taxonomy" id="1229780"/>
    <lineage>
        <taxon>Bacteria</taxon>
        <taxon>Bacillati</taxon>
        <taxon>Actinomycetota</taxon>
        <taxon>Acidimicrobiia</taxon>
        <taxon>Acidimicrobiales</taxon>
        <taxon>Microthrixaceae</taxon>
        <taxon>Candidatus Neomicrothrix</taxon>
    </lineage>
</organism>
<dbReference type="InterPro" id="IPR003111">
    <property type="entry name" value="Lon_prtase_N"/>
</dbReference>
<proteinExistence type="predicted"/>
<dbReference type="AlphaFoldDB" id="R4Z1D9"/>
<keyword evidence="3" id="KW-1185">Reference proteome</keyword>
<dbReference type="Pfam" id="PF02190">
    <property type="entry name" value="LON_substr_bdg"/>
    <property type="match status" value="1"/>
</dbReference>
<comment type="caution">
    <text evidence="2">The sequence shown here is derived from an EMBL/GenBank/DDBJ whole genome shotgun (WGS) entry which is preliminary data.</text>
</comment>
<protein>
    <recommendedName>
        <fullName evidence="1">Lon N-terminal domain-containing protein</fullName>
    </recommendedName>
</protein>
<accession>R4Z1D9</accession>
<dbReference type="Proteomes" id="UP000018291">
    <property type="component" value="Unassembled WGS sequence"/>
</dbReference>
<dbReference type="PANTHER" id="PTHR46732:SF8">
    <property type="entry name" value="ATP-DEPENDENT PROTEASE LA (LON) DOMAIN PROTEIN"/>
    <property type="match status" value="1"/>
</dbReference>
<dbReference type="PANTHER" id="PTHR46732">
    <property type="entry name" value="ATP-DEPENDENT PROTEASE LA (LON) DOMAIN PROTEIN"/>
    <property type="match status" value="1"/>
</dbReference>
<dbReference type="SUPFAM" id="SSF88697">
    <property type="entry name" value="PUA domain-like"/>
    <property type="match status" value="1"/>
</dbReference>
<reference evidence="2 3" key="1">
    <citation type="journal article" date="2013" name="ISME J.">
        <title>Metabolic model for the filamentous 'Candidatus Microthrix parvicella' based on genomic and metagenomic analyses.</title>
        <authorList>
            <person name="Jon McIlroy S."/>
            <person name="Kristiansen R."/>
            <person name="Albertsen M."/>
            <person name="Michael Karst S."/>
            <person name="Rossetti S."/>
            <person name="Lund Nielsen J."/>
            <person name="Tandoi V."/>
            <person name="James Seviour R."/>
            <person name="Nielsen P.H."/>
        </authorList>
    </citation>
    <scope>NUCLEOTIDE SEQUENCE [LARGE SCALE GENOMIC DNA]</scope>
    <source>
        <strain evidence="2 3">RN1</strain>
    </source>
</reference>
<evidence type="ECO:0000259" key="1">
    <source>
        <dbReference type="PROSITE" id="PS51787"/>
    </source>
</evidence>
<feature type="domain" description="Lon N-terminal" evidence="1">
    <location>
        <begin position="5"/>
        <end position="215"/>
    </location>
</feature>
<dbReference type="HOGENOM" id="CLU_048359_1_0_11"/>
<dbReference type="InterPro" id="IPR046336">
    <property type="entry name" value="Lon_prtase_N_sf"/>
</dbReference>
<dbReference type="SMART" id="SM00464">
    <property type="entry name" value="LON"/>
    <property type="match status" value="1"/>
</dbReference>
<evidence type="ECO:0000313" key="2">
    <source>
        <dbReference type="EMBL" id="CCM64543.1"/>
    </source>
</evidence>
<dbReference type="OrthoDB" id="25394at2"/>
<sequence>MNTTGVVAPMFPLGSVLLPHMLLPLNVFEPRYRVMFEELVGELPRPDDQVTSDSEPRFGVALIERGSEIGGGEVRSKVATLATVLGAQLLEDGRWGVVALGGERVRVDEWLEDDPYPRARVRSWPDLDPPDAAAVLAGALPGLRSQHAVLMDLMAQSGVVVDEADGPDWNTEPVKLIWQVALASPLGSLDRYRLLCAPGATERVGLLAKLLEEQSDLLQGRL</sequence>
<gene>
    <name evidence="2" type="ORF">BN381_410012</name>
</gene>
<dbReference type="RefSeq" id="WP_012228729.1">
    <property type="nucleotide sequence ID" value="NZ_HG422565.1"/>
</dbReference>
<dbReference type="eggNOG" id="COG2802">
    <property type="taxonomic scope" value="Bacteria"/>
</dbReference>
<evidence type="ECO:0000313" key="3">
    <source>
        <dbReference type="Proteomes" id="UP000018291"/>
    </source>
</evidence>